<dbReference type="InterPro" id="IPR027417">
    <property type="entry name" value="P-loop_NTPase"/>
</dbReference>
<feature type="domain" description="ABC transporter" evidence="9">
    <location>
        <begin position="3"/>
        <end position="233"/>
    </location>
</feature>
<keyword evidence="11" id="KW-1185">Reference proteome</keyword>
<keyword evidence="2" id="KW-1003">Cell membrane</keyword>
<dbReference type="PROSITE" id="PS50893">
    <property type="entry name" value="ABC_TRANSPORTER_2"/>
    <property type="match status" value="1"/>
</dbReference>
<dbReference type="PANTHER" id="PTHR42781">
    <property type="entry name" value="SPERMIDINE/PUTRESCINE IMPORT ATP-BINDING PROTEIN POTA"/>
    <property type="match status" value="1"/>
</dbReference>
<evidence type="ECO:0000256" key="4">
    <source>
        <dbReference type="ARBA" id="ARBA00022741"/>
    </source>
</evidence>
<keyword evidence="4" id="KW-0547">Nucleotide-binding</keyword>
<evidence type="ECO:0000256" key="3">
    <source>
        <dbReference type="ARBA" id="ARBA00022496"/>
    </source>
</evidence>
<dbReference type="GO" id="GO:0005524">
    <property type="term" value="F:ATP binding"/>
    <property type="evidence" value="ECO:0007669"/>
    <property type="project" value="UniProtKB-KW"/>
</dbReference>
<dbReference type="SUPFAM" id="SSF50331">
    <property type="entry name" value="MOP-like"/>
    <property type="match status" value="1"/>
</dbReference>
<keyword evidence="3" id="KW-0410">Iron transport</keyword>
<dbReference type="RefSeq" id="WP_186855855.1">
    <property type="nucleotide sequence ID" value="NZ_JACOOY010000009.1"/>
</dbReference>
<evidence type="ECO:0000256" key="6">
    <source>
        <dbReference type="ARBA" id="ARBA00023004"/>
    </source>
</evidence>
<keyword evidence="8" id="KW-0472">Membrane</keyword>
<evidence type="ECO:0000313" key="11">
    <source>
        <dbReference type="Proteomes" id="UP000647235"/>
    </source>
</evidence>
<dbReference type="PANTHER" id="PTHR42781:SF4">
    <property type="entry name" value="SPERMIDINE_PUTRESCINE IMPORT ATP-BINDING PROTEIN POTA"/>
    <property type="match status" value="1"/>
</dbReference>
<dbReference type="InterPro" id="IPR003439">
    <property type="entry name" value="ABC_transporter-like_ATP-bd"/>
</dbReference>
<evidence type="ECO:0000256" key="1">
    <source>
        <dbReference type="ARBA" id="ARBA00022448"/>
    </source>
</evidence>
<evidence type="ECO:0000256" key="8">
    <source>
        <dbReference type="ARBA" id="ARBA00023136"/>
    </source>
</evidence>
<evidence type="ECO:0000256" key="5">
    <source>
        <dbReference type="ARBA" id="ARBA00022840"/>
    </source>
</evidence>
<keyword evidence="7" id="KW-0406">Ion transport</keyword>
<dbReference type="SUPFAM" id="SSF52540">
    <property type="entry name" value="P-loop containing nucleoside triphosphate hydrolases"/>
    <property type="match status" value="1"/>
</dbReference>
<evidence type="ECO:0000313" key="10">
    <source>
        <dbReference type="EMBL" id="MBC5665316.1"/>
    </source>
</evidence>
<dbReference type="Proteomes" id="UP000647235">
    <property type="component" value="Unassembled WGS sequence"/>
</dbReference>
<dbReference type="InterPro" id="IPR050093">
    <property type="entry name" value="ABC_SmlMolc_Importer"/>
</dbReference>
<dbReference type="Pfam" id="PF00005">
    <property type="entry name" value="ABC_tran"/>
    <property type="match status" value="1"/>
</dbReference>
<dbReference type="EMBL" id="JACOOY010000009">
    <property type="protein sequence ID" value="MBC5665316.1"/>
    <property type="molecule type" value="Genomic_DNA"/>
</dbReference>
<dbReference type="SMART" id="SM00382">
    <property type="entry name" value="AAA"/>
    <property type="match status" value="1"/>
</dbReference>
<evidence type="ECO:0000256" key="2">
    <source>
        <dbReference type="ARBA" id="ARBA00022475"/>
    </source>
</evidence>
<keyword evidence="5 10" id="KW-0067">ATP-binding</keyword>
<comment type="caution">
    <text evidence="10">The sequence shown here is derived from an EMBL/GenBank/DDBJ whole genome shotgun (WGS) entry which is preliminary data.</text>
</comment>
<reference evidence="10 11" key="1">
    <citation type="submission" date="2020-08" db="EMBL/GenBank/DDBJ databases">
        <title>Genome public.</title>
        <authorList>
            <person name="Liu C."/>
            <person name="Sun Q."/>
        </authorList>
    </citation>
    <scope>NUCLEOTIDE SEQUENCE [LARGE SCALE GENOMIC DNA]</scope>
    <source>
        <strain evidence="10 11">NSJ-36</strain>
    </source>
</reference>
<keyword evidence="1" id="KW-0813">Transport</keyword>
<protein>
    <submittedName>
        <fullName evidence="10">ABC transporter ATP-binding protein</fullName>
    </submittedName>
</protein>
<proteinExistence type="predicted"/>
<dbReference type="Gene3D" id="3.40.50.300">
    <property type="entry name" value="P-loop containing nucleotide triphosphate hydrolases"/>
    <property type="match status" value="1"/>
</dbReference>
<organism evidence="10 11">
    <name type="scientific">Dorea hominis</name>
    <dbReference type="NCBI Taxonomy" id="2763040"/>
    <lineage>
        <taxon>Bacteria</taxon>
        <taxon>Bacillati</taxon>
        <taxon>Bacillota</taxon>
        <taxon>Clostridia</taxon>
        <taxon>Lachnospirales</taxon>
        <taxon>Lachnospiraceae</taxon>
        <taxon>Dorea</taxon>
    </lineage>
</organism>
<accession>A0ABR7EVE0</accession>
<keyword evidence="6" id="KW-0408">Iron</keyword>
<dbReference type="InterPro" id="IPR017871">
    <property type="entry name" value="ABC_transporter-like_CS"/>
</dbReference>
<sequence length="343" mass="38568">MELKIENLEVTLQKNKILNRVSLTVKSGELISLLGASGCGKSTMLKSIAGLLDIEKGRICLDAKEIQNMAPEKRGTVIVFQDLRLFPHMTVEKNIAFPMELKKVPKARQKEIIKKLLEDVQLPGFEKRKIKEMSGGQMQRVALARALACEPSILLLDEPFSGLDEKLRLEMGALVRKLQKERKITTILVTHDKKEALQMSDRIALMSNGHILQYASPTEIFQHPENRQVAAYFGKANYIEGTVQKEQFDSDYISCEAKGYADGKYELLVRPFDVKVIAEGSAVEIREMTYLGETVDLYLQDEKQTFYAQDISARIHAAGLMEGAKAGIEFAPESICLFPEEKE</sequence>
<name>A0ABR7EVE0_9FIRM</name>
<evidence type="ECO:0000259" key="9">
    <source>
        <dbReference type="PROSITE" id="PS50893"/>
    </source>
</evidence>
<dbReference type="InterPro" id="IPR003593">
    <property type="entry name" value="AAA+_ATPase"/>
</dbReference>
<gene>
    <name evidence="10" type="ORF">H8S07_08495</name>
</gene>
<dbReference type="InterPro" id="IPR008995">
    <property type="entry name" value="Mo/tungstate-bd_C_term_dom"/>
</dbReference>
<dbReference type="PROSITE" id="PS00211">
    <property type="entry name" value="ABC_TRANSPORTER_1"/>
    <property type="match status" value="1"/>
</dbReference>
<dbReference type="CDD" id="cd03259">
    <property type="entry name" value="ABC_Carb_Solutes_like"/>
    <property type="match status" value="1"/>
</dbReference>
<evidence type="ECO:0000256" key="7">
    <source>
        <dbReference type="ARBA" id="ARBA00023065"/>
    </source>
</evidence>
<dbReference type="InterPro" id="IPR015853">
    <property type="entry name" value="ABC_transpr_FbpC"/>
</dbReference>